<dbReference type="EMBL" id="CP038018">
    <property type="protein sequence ID" value="QED91436.1"/>
    <property type="molecule type" value="Genomic_DNA"/>
</dbReference>
<proteinExistence type="predicted"/>
<evidence type="ECO:0000313" key="3">
    <source>
        <dbReference type="Proteomes" id="UP000326695"/>
    </source>
</evidence>
<dbReference type="AlphaFoldDB" id="A0AAX1F5T3"/>
<gene>
    <name evidence="2" type="ORF">EZJ17_01395</name>
</gene>
<accession>A0AAX1F5T3</accession>
<keyword evidence="3" id="KW-1185">Reference proteome</keyword>
<feature type="compositionally biased region" description="Polar residues" evidence="1">
    <location>
        <begin position="19"/>
        <end position="33"/>
    </location>
</feature>
<organism evidence="2 3">
    <name type="scientific">Eikenella exigua</name>
    <dbReference type="NCBI Taxonomy" id="2528037"/>
    <lineage>
        <taxon>Bacteria</taxon>
        <taxon>Pseudomonadati</taxon>
        <taxon>Pseudomonadota</taxon>
        <taxon>Betaproteobacteria</taxon>
        <taxon>Neisseriales</taxon>
        <taxon>Neisseriaceae</taxon>
        <taxon>Eikenella</taxon>
    </lineage>
</organism>
<reference evidence="3" key="1">
    <citation type="journal article" date="2019" name="J. Anim. Genet.">
        <title>Description and whole genome sequencing of Eikenella exigua sp. nov., isolated from brain abscess and blood.</title>
        <authorList>
            <person name="Stormo K.A."/>
            <person name="Nygaard R.M."/>
            <person name="Bruvold T.S."/>
            <person name="Dimmen G."/>
            <person name="Lindemann P.C."/>
            <person name="Jordal S."/>
            <person name="Kommedal O."/>
        </authorList>
    </citation>
    <scope>NUCLEOTIDE SEQUENCE [LARGE SCALE GENOMIC DNA]</scope>
    <source>
        <strain evidence="3">PXX</strain>
    </source>
</reference>
<dbReference type="RefSeq" id="WP_067440396.1">
    <property type="nucleotide sequence ID" value="NZ_CP038018.1"/>
</dbReference>
<evidence type="ECO:0000313" key="2">
    <source>
        <dbReference type="EMBL" id="QED91436.1"/>
    </source>
</evidence>
<dbReference type="Proteomes" id="UP000326695">
    <property type="component" value="Chromosome"/>
</dbReference>
<evidence type="ECO:0000256" key="1">
    <source>
        <dbReference type="SAM" id="MobiDB-lite"/>
    </source>
</evidence>
<feature type="compositionally biased region" description="Basic and acidic residues" evidence="1">
    <location>
        <begin position="1"/>
        <end position="10"/>
    </location>
</feature>
<name>A0AAX1F5T3_9NEIS</name>
<dbReference type="KEGG" id="eex:EZJ17_01395"/>
<sequence length="152" mass="16995">MIHSSADGRVRSFTPPHSPSSLLQARSPGGHTSVQTLPGHIERLHTLRLSGHSHAYLLFTEHTDGDRTEKSLVLLHFAAEQLQPLPIIQTAPAAEPTHRLNIAYSGQHANNYFFYEPGSHTISQPQISSHTHTPTNRRLKYRFNGQLFVPHS</sequence>
<protein>
    <submittedName>
        <fullName evidence="2">Uncharacterized protein</fullName>
    </submittedName>
</protein>
<feature type="region of interest" description="Disordered" evidence="1">
    <location>
        <begin position="1"/>
        <end position="33"/>
    </location>
</feature>